<evidence type="ECO:0000313" key="3">
    <source>
        <dbReference type="Proteomes" id="UP001165063"/>
    </source>
</evidence>
<comment type="caution">
    <text evidence="2">The sequence shown here is derived from an EMBL/GenBank/DDBJ whole genome shotgun (WGS) entry which is preliminary data.</text>
</comment>
<feature type="region of interest" description="Disordered" evidence="1">
    <location>
        <begin position="1"/>
        <end position="28"/>
    </location>
</feature>
<evidence type="ECO:0000313" key="2">
    <source>
        <dbReference type="EMBL" id="GMG55707.1"/>
    </source>
</evidence>
<reference evidence="2" key="1">
    <citation type="submission" date="2023-04" db="EMBL/GenBank/DDBJ databases">
        <title>Ambrosiozyma monospora NBRC 1965.</title>
        <authorList>
            <person name="Ichikawa N."/>
            <person name="Sato H."/>
            <person name="Tonouchi N."/>
        </authorList>
    </citation>
    <scope>NUCLEOTIDE SEQUENCE</scope>
    <source>
        <strain evidence="2">NBRC 1965</strain>
    </source>
</reference>
<dbReference type="Proteomes" id="UP001165063">
    <property type="component" value="Unassembled WGS sequence"/>
</dbReference>
<accession>A0A9W7DJ89</accession>
<sequence length="459" mass="50221">MMTKSPETSPLRAVRSSGKADSSKQALKIEPPISGPLFKSVISKKLKAASKPQLKPTKLTFSSSLSSAKTLVSSNLKPISKKAATELLFSKATKHNLSKKTVSDFSLTKSDKHTLLKKRSLDDLKLVKKKSQSPVEPALRRVKSQGCGSGAGSNLSMKKAHSSTVKIAGSTTVKSKSISSASVKPKSLPTTTVNSTIKAEAHTTTAAATSTATVTPLSKVSDSILNIVKRPRGRPPKSQQHKNTIALIASGIGKENKNSSTALKPSTSSTTKEPTPTPATSITTTRSTVKKEHTPPSHSHTHSQHQHAHQPHETKESKTRKEFREIQQLTTPDLLTILEPLTSQNKLEEVQKVLINHLAYSRNQQTPLTDLLVLKAIQENKITQYQARCVLKLCGCINVIERSGKDAAGKPLDEQYYYIPEDDDDKERARLVVELKGSASHLRSCRKTHKQYYWKKPKK</sequence>
<feature type="compositionally biased region" description="Low complexity" evidence="1">
    <location>
        <begin position="265"/>
        <end position="287"/>
    </location>
</feature>
<name>A0A9W7DJ89_AMBMO</name>
<protein>
    <submittedName>
        <fullName evidence="2">Unnamed protein product</fullName>
    </submittedName>
</protein>
<dbReference type="AlphaFoldDB" id="A0A9W7DJ89"/>
<feature type="compositionally biased region" description="Basic residues" evidence="1">
    <location>
        <begin position="299"/>
        <end position="309"/>
    </location>
</feature>
<keyword evidence="3" id="KW-1185">Reference proteome</keyword>
<feature type="compositionally biased region" description="Basic and acidic residues" evidence="1">
    <location>
        <begin position="310"/>
        <end position="322"/>
    </location>
</feature>
<proteinExistence type="predicted"/>
<gene>
    <name evidence="2" type="ORF">Amon01_000777900</name>
</gene>
<evidence type="ECO:0000256" key="1">
    <source>
        <dbReference type="SAM" id="MobiDB-lite"/>
    </source>
</evidence>
<feature type="region of interest" description="Disordered" evidence="1">
    <location>
        <begin position="249"/>
        <end position="322"/>
    </location>
</feature>
<dbReference type="EMBL" id="BSXU01006065">
    <property type="protein sequence ID" value="GMG55707.1"/>
    <property type="molecule type" value="Genomic_DNA"/>
</dbReference>
<dbReference type="OrthoDB" id="5348546at2759"/>
<organism evidence="2 3">
    <name type="scientific">Ambrosiozyma monospora</name>
    <name type="common">Yeast</name>
    <name type="synonym">Endomycopsis monosporus</name>
    <dbReference type="NCBI Taxonomy" id="43982"/>
    <lineage>
        <taxon>Eukaryota</taxon>
        <taxon>Fungi</taxon>
        <taxon>Dikarya</taxon>
        <taxon>Ascomycota</taxon>
        <taxon>Saccharomycotina</taxon>
        <taxon>Pichiomycetes</taxon>
        <taxon>Pichiales</taxon>
        <taxon>Pichiaceae</taxon>
        <taxon>Ambrosiozyma</taxon>
    </lineage>
</organism>